<gene>
    <name evidence="6" type="ORF">WN944_010097</name>
</gene>
<evidence type="ECO:0000313" key="7">
    <source>
        <dbReference type="Proteomes" id="UP001428341"/>
    </source>
</evidence>
<dbReference type="PANTHER" id="PTHR12411">
    <property type="entry name" value="CYSTEINE PROTEASE FAMILY C1-RELATED"/>
    <property type="match status" value="1"/>
</dbReference>
<keyword evidence="3" id="KW-0378">Hydrolase</keyword>
<dbReference type="InterPro" id="IPR000668">
    <property type="entry name" value="Peptidase_C1A_C"/>
</dbReference>
<dbReference type="GO" id="GO:0008234">
    <property type="term" value="F:cysteine-type peptidase activity"/>
    <property type="evidence" value="ECO:0007669"/>
    <property type="project" value="UniProtKB-KW"/>
</dbReference>
<evidence type="ECO:0000313" key="6">
    <source>
        <dbReference type="EMBL" id="KAK9221670.1"/>
    </source>
</evidence>
<keyword evidence="7" id="KW-1185">Reference proteome</keyword>
<reference evidence="6 7" key="1">
    <citation type="submission" date="2024-05" db="EMBL/GenBank/DDBJ databases">
        <title>Haplotype-resolved chromosome-level genome assembly of Huyou (Citrus changshanensis).</title>
        <authorList>
            <person name="Miao C."/>
            <person name="Chen W."/>
            <person name="Wu Y."/>
            <person name="Wang L."/>
            <person name="Zhao S."/>
            <person name="Grierson D."/>
            <person name="Xu C."/>
            <person name="Chen K."/>
        </authorList>
    </citation>
    <scope>NUCLEOTIDE SEQUENCE [LARGE SCALE GENOMIC DNA]</scope>
    <source>
        <strain evidence="6">01-14</strain>
        <tissue evidence="6">Leaf</tissue>
    </source>
</reference>
<dbReference type="SUPFAM" id="SSF54001">
    <property type="entry name" value="Cysteine proteinases"/>
    <property type="match status" value="1"/>
</dbReference>
<dbReference type="GO" id="GO:0006508">
    <property type="term" value="P:proteolysis"/>
    <property type="evidence" value="ECO:0007669"/>
    <property type="project" value="UniProtKB-KW"/>
</dbReference>
<evidence type="ECO:0000256" key="2">
    <source>
        <dbReference type="ARBA" id="ARBA00022670"/>
    </source>
</evidence>
<dbReference type="Proteomes" id="UP001428341">
    <property type="component" value="Unassembled WGS sequence"/>
</dbReference>
<keyword evidence="2" id="KW-0645">Protease</keyword>
<dbReference type="EMBL" id="JBCGBO010000002">
    <property type="protein sequence ID" value="KAK9221670.1"/>
    <property type="molecule type" value="Genomic_DNA"/>
</dbReference>
<keyword evidence="4" id="KW-0788">Thiol protease</keyword>
<protein>
    <recommendedName>
        <fullName evidence="5">Peptidase C1A papain C-terminal domain-containing protein</fullName>
    </recommendedName>
</protein>
<evidence type="ECO:0000256" key="3">
    <source>
        <dbReference type="ARBA" id="ARBA00022801"/>
    </source>
</evidence>
<dbReference type="Pfam" id="PF00112">
    <property type="entry name" value="Peptidase_C1"/>
    <property type="match status" value="1"/>
</dbReference>
<dbReference type="AlphaFoldDB" id="A0AAP0MR10"/>
<feature type="domain" description="Peptidase C1A papain C-terminal" evidence="5">
    <location>
        <begin position="54"/>
        <end position="147"/>
    </location>
</feature>
<accession>A0AAP0MR10</accession>
<comment type="caution">
    <text evidence="6">The sequence shown here is derived from an EMBL/GenBank/DDBJ whole genome shotgun (WGS) entry which is preliminary data.</text>
</comment>
<evidence type="ECO:0000256" key="4">
    <source>
        <dbReference type="ARBA" id="ARBA00022807"/>
    </source>
</evidence>
<dbReference type="InterPro" id="IPR038765">
    <property type="entry name" value="Papain-like_cys_pep_sf"/>
</dbReference>
<dbReference type="InterPro" id="IPR013128">
    <property type="entry name" value="Peptidase_C1A"/>
</dbReference>
<comment type="similarity">
    <text evidence="1">Belongs to the peptidase C1 family.</text>
</comment>
<name>A0AAP0MR10_9ROSI</name>
<sequence length="147" mass="16354">MENCMAIATFLVVKVVPSHDDNELGNNSYFLRDSISLMLLTCVIFNNRLRLASRLGKLSNNKIKHHKGKDKGCNGDLIDNVFQFIQNNKVITTETNYPYKGVDRKCNAKEEANHAAKINGHKDVLANSETTLIKAIANQPILVAIDA</sequence>
<evidence type="ECO:0000259" key="5">
    <source>
        <dbReference type="Pfam" id="PF00112"/>
    </source>
</evidence>
<evidence type="ECO:0000256" key="1">
    <source>
        <dbReference type="ARBA" id="ARBA00008455"/>
    </source>
</evidence>
<organism evidence="6 7">
    <name type="scientific">Citrus x changshan-huyou</name>
    <dbReference type="NCBI Taxonomy" id="2935761"/>
    <lineage>
        <taxon>Eukaryota</taxon>
        <taxon>Viridiplantae</taxon>
        <taxon>Streptophyta</taxon>
        <taxon>Embryophyta</taxon>
        <taxon>Tracheophyta</taxon>
        <taxon>Spermatophyta</taxon>
        <taxon>Magnoliopsida</taxon>
        <taxon>eudicotyledons</taxon>
        <taxon>Gunneridae</taxon>
        <taxon>Pentapetalae</taxon>
        <taxon>rosids</taxon>
        <taxon>malvids</taxon>
        <taxon>Sapindales</taxon>
        <taxon>Rutaceae</taxon>
        <taxon>Aurantioideae</taxon>
        <taxon>Citrus</taxon>
    </lineage>
</organism>
<dbReference type="Gene3D" id="3.90.70.10">
    <property type="entry name" value="Cysteine proteinases"/>
    <property type="match status" value="1"/>
</dbReference>
<proteinExistence type="inferred from homology"/>